<dbReference type="AlphaFoldDB" id="U2DL45"/>
<gene>
    <name evidence="1" type="ORF">HLRTI_001369</name>
</gene>
<dbReference type="EMBL" id="AFNT02000013">
    <property type="protein sequence ID" value="ERJ06482.1"/>
    <property type="molecule type" value="Genomic_DNA"/>
</dbReference>
<protein>
    <submittedName>
        <fullName evidence="1">Uncharacterized protein</fullName>
    </submittedName>
</protein>
<evidence type="ECO:0000313" key="1">
    <source>
        <dbReference type="EMBL" id="ERJ06482.1"/>
    </source>
</evidence>
<reference evidence="1 2" key="1">
    <citation type="journal article" date="2011" name="J. Bacteriol.">
        <title>Genome sequence of Halorhabdus tiamatea, the first archaeon isolated from a deep-sea anoxic brine lake.</title>
        <authorList>
            <person name="Antunes A."/>
            <person name="Alam I."/>
            <person name="Bajic V.B."/>
            <person name="Stingl U."/>
        </authorList>
    </citation>
    <scope>NUCLEOTIDE SEQUENCE [LARGE SCALE GENOMIC DNA]</scope>
    <source>
        <strain evidence="1 2">SARL4B</strain>
    </source>
</reference>
<name>U2DL45_9EURY</name>
<accession>U2DL45</accession>
<proteinExistence type="predicted"/>
<reference evidence="1 2" key="2">
    <citation type="journal article" date="2013" name="PLoS ONE">
        <title>INDIGO - INtegrated Data Warehouse of MIcrobial GenOmes with Examples from the Red Sea Extremophiles.</title>
        <authorList>
            <person name="Alam I."/>
            <person name="Antunes A."/>
            <person name="Kamau A.A."/>
            <person name="Ba Alawi W."/>
            <person name="Kalkatawi M."/>
            <person name="Stingl U."/>
            <person name="Bajic V.B."/>
        </authorList>
    </citation>
    <scope>NUCLEOTIDE SEQUENCE [LARGE SCALE GENOMIC DNA]</scope>
    <source>
        <strain evidence="1 2">SARL4B</strain>
    </source>
</reference>
<dbReference type="Proteomes" id="UP000003861">
    <property type="component" value="Unassembled WGS sequence"/>
</dbReference>
<comment type="caution">
    <text evidence="1">The sequence shown here is derived from an EMBL/GenBank/DDBJ whole genome shotgun (WGS) entry which is preliminary data.</text>
</comment>
<evidence type="ECO:0000313" key="2">
    <source>
        <dbReference type="Proteomes" id="UP000003861"/>
    </source>
</evidence>
<organism evidence="1 2">
    <name type="scientific">Halorhabdus tiamatea SARL4B</name>
    <dbReference type="NCBI Taxonomy" id="1033806"/>
    <lineage>
        <taxon>Archaea</taxon>
        <taxon>Methanobacteriati</taxon>
        <taxon>Methanobacteriota</taxon>
        <taxon>Stenosarchaea group</taxon>
        <taxon>Halobacteria</taxon>
        <taxon>Halobacteriales</taxon>
        <taxon>Haloarculaceae</taxon>
        <taxon>Halorhabdus</taxon>
    </lineage>
</organism>
<feature type="non-terminal residue" evidence="1">
    <location>
        <position position="44"/>
    </location>
</feature>
<sequence length="44" mass="4624">MSVHLNIVHPTITMLINTQPPGGLFAILSNGGIPFYTQSITSAA</sequence>